<evidence type="ECO:0000313" key="3">
    <source>
        <dbReference type="EMBL" id="QEC67159.1"/>
    </source>
</evidence>
<proteinExistence type="predicted"/>
<dbReference type="Gene3D" id="1.10.132.120">
    <property type="match status" value="1"/>
</dbReference>
<protein>
    <submittedName>
        <fullName evidence="3">DNA topoisomerase IB</fullName>
    </submittedName>
</protein>
<dbReference type="GO" id="GO:0003677">
    <property type="term" value="F:DNA binding"/>
    <property type="evidence" value="ECO:0007669"/>
    <property type="project" value="InterPro"/>
</dbReference>
<dbReference type="EMBL" id="CP042435">
    <property type="protein sequence ID" value="QEC67159.1"/>
    <property type="molecule type" value="Genomic_DNA"/>
</dbReference>
<feature type="domain" description="DNA topoisomerase I catalytic core eukaryotic-type" evidence="1">
    <location>
        <begin position="112"/>
        <end position="336"/>
    </location>
</feature>
<dbReference type="InterPro" id="IPR049331">
    <property type="entry name" value="Top1B_N_bact"/>
</dbReference>
<dbReference type="OrthoDB" id="9778962at2"/>
<dbReference type="Proteomes" id="UP000321533">
    <property type="component" value="Chromosome"/>
</dbReference>
<dbReference type="PROSITE" id="PS52038">
    <property type="entry name" value="TOPO_IB_2"/>
    <property type="match status" value="1"/>
</dbReference>
<evidence type="ECO:0000259" key="2">
    <source>
        <dbReference type="Pfam" id="PF21338"/>
    </source>
</evidence>
<dbReference type="InterPro" id="IPR013500">
    <property type="entry name" value="TopoI_cat_euk"/>
</dbReference>
<dbReference type="InterPro" id="IPR011010">
    <property type="entry name" value="DNA_brk_join_enz"/>
</dbReference>
<accession>A0A5B8V7C8</accession>
<dbReference type="Gene3D" id="3.30.66.10">
    <property type="entry name" value="DNA topoisomerase I domain"/>
    <property type="match status" value="1"/>
</dbReference>
<gene>
    <name evidence="3" type="ORF">FRZ67_07580</name>
</gene>
<dbReference type="InterPro" id="IPR035447">
    <property type="entry name" value="DNA_topo_I_N_sf"/>
</dbReference>
<evidence type="ECO:0000259" key="1">
    <source>
        <dbReference type="Pfam" id="PF01028"/>
    </source>
</evidence>
<reference evidence="3 4" key="1">
    <citation type="journal article" date="2016" name="Int. J. Syst. Evol. Microbiol.">
        <title>Panacibacter ginsenosidivorans gen. nov., sp. nov., with ginsenoside converting activity isolated from soil of a ginseng field.</title>
        <authorList>
            <person name="Siddiqi M.Z."/>
            <person name="Muhammad Shafi S."/>
            <person name="Choi K.D."/>
            <person name="Im W.T."/>
        </authorList>
    </citation>
    <scope>NUCLEOTIDE SEQUENCE [LARGE SCALE GENOMIC DNA]</scope>
    <source>
        <strain evidence="3 4">Gsoil1550</strain>
    </source>
</reference>
<dbReference type="RefSeq" id="WP_147188967.1">
    <property type="nucleotide sequence ID" value="NZ_CP042435.1"/>
</dbReference>
<name>A0A5B8V7C8_9BACT</name>
<dbReference type="GO" id="GO:0006265">
    <property type="term" value="P:DNA topological change"/>
    <property type="evidence" value="ECO:0007669"/>
    <property type="project" value="InterPro"/>
</dbReference>
<dbReference type="AlphaFoldDB" id="A0A5B8V7C8"/>
<dbReference type="GO" id="GO:0003917">
    <property type="term" value="F:DNA topoisomerase type I (single strand cut, ATP-independent) activity"/>
    <property type="evidence" value="ECO:0007669"/>
    <property type="project" value="InterPro"/>
</dbReference>
<sequence length="361" mass="41587">MEAIEIVPALNKQKIKRIGKDPVKAAKAVDLIYVSDSQPGILRVRNEKNFDYVFNNRKIKIKKELDRIKSLVIPPAWEDVWICALANGHLQVTGKDALKRKQYRYHPAWNHLRNHTKFYKMIAFAKALPAIRLQLEKDLALPELSQRKVLAAVVSLMQRTNIRVGNSTYEKLYGSFGLTTLKDKHVAIEGSKLQFMFKGKKGVEHDVNITSKRLARIVKQCRDIPGKELFQYFDVNKERRSIDSGMVNNYIKEISGEDFTAKDFRTWAGTVNAFLAFKELGFFETEAESKKKVVEALDNVAKSLGNTRTVCKKYYVHPIIISMYEDKTLEKYLNELEKMEVNDNKADLTPEEKIVMKILEN</sequence>
<dbReference type="SUPFAM" id="SSF55869">
    <property type="entry name" value="DNA topoisomerase I domain"/>
    <property type="match status" value="1"/>
</dbReference>
<evidence type="ECO:0000313" key="4">
    <source>
        <dbReference type="Proteomes" id="UP000321533"/>
    </source>
</evidence>
<dbReference type="KEGG" id="pgin:FRZ67_07580"/>
<dbReference type="Pfam" id="PF21338">
    <property type="entry name" value="Top1B_N_bact"/>
    <property type="match status" value="1"/>
</dbReference>
<dbReference type="Pfam" id="PF01028">
    <property type="entry name" value="Topoisom_I"/>
    <property type="match status" value="1"/>
</dbReference>
<dbReference type="SUPFAM" id="SSF56349">
    <property type="entry name" value="DNA breaking-rejoining enzymes"/>
    <property type="match status" value="1"/>
</dbReference>
<keyword evidence="3" id="KW-0413">Isomerase</keyword>
<organism evidence="3 4">
    <name type="scientific">Panacibacter ginsenosidivorans</name>
    <dbReference type="NCBI Taxonomy" id="1813871"/>
    <lineage>
        <taxon>Bacteria</taxon>
        <taxon>Pseudomonadati</taxon>
        <taxon>Bacteroidota</taxon>
        <taxon>Chitinophagia</taxon>
        <taxon>Chitinophagales</taxon>
        <taxon>Chitinophagaceae</taxon>
        <taxon>Panacibacter</taxon>
    </lineage>
</organism>
<dbReference type="Gene3D" id="3.90.15.10">
    <property type="entry name" value="Topoisomerase I, Chain A, domain 3"/>
    <property type="match status" value="1"/>
</dbReference>
<feature type="domain" description="DNA topoisomerase IB N-terminal" evidence="2">
    <location>
        <begin position="50"/>
        <end position="96"/>
    </location>
</feature>
<keyword evidence="4" id="KW-1185">Reference proteome</keyword>
<dbReference type="InterPro" id="IPR014711">
    <property type="entry name" value="TopoI_cat_a-hlx-sub_euk"/>
</dbReference>